<dbReference type="Pfam" id="PF01370">
    <property type="entry name" value="Epimerase"/>
    <property type="match status" value="1"/>
</dbReference>
<dbReference type="EMBL" id="BAAAQD010000025">
    <property type="protein sequence ID" value="GAA1556110.1"/>
    <property type="molecule type" value="Genomic_DNA"/>
</dbReference>
<proteinExistence type="predicted"/>
<comment type="caution">
    <text evidence="3">The sequence shown here is derived from an EMBL/GenBank/DDBJ whole genome shotgun (WGS) entry which is preliminary data.</text>
</comment>
<evidence type="ECO:0000259" key="2">
    <source>
        <dbReference type="Pfam" id="PF01370"/>
    </source>
</evidence>
<organism evidence="3 4">
    <name type="scientific">Dactylosporangium maewongense</name>
    <dbReference type="NCBI Taxonomy" id="634393"/>
    <lineage>
        <taxon>Bacteria</taxon>
        <taxon>Bacillati</taxon>
        <taxon>Actinomycetota</taxon>
        <taxon>Actinomycetes</taxon>
        <taxon>Micromonosporales</taxon>
        <taxon>Micromonosporaceae</taxon>
        <taxon>Dactylosporangium</taxon>
    </lineage>
</organism>
<feature type="compositionally biased region" description="Low complexity" evidence="1">
    <location>
        <begin position="350"/>
        <end position="360"/>
    </location>
</feature>
<dbReference type="RefSeq" id="WP_344510636.1">
    <property type="nucleotide sequence ID" value="NZ_BAAAQD010000025.1"/>
</dbReference>
<evidence type="ECO:0000313" key="3">
    <source>
        <dbReference type="EMBL" id="GAA1556110.1"/>
    </source>
</evidence>
<dbReference type="PANTHER" id="PTHR48079">
    <property type="entry name" value="PROTEIN YEEZ"/>
    <property type="match status" value="1"/>
</dbReference>
<dbReference type="InterPro" id="IPR051783">
    <property type="entry name" value="NAD(P)-dependent_oxidoreduct"/>
</dbReference>
<gene>
    <name evidence="3" type="ORF">GCM10009827_091170</name>
</gene>
<dbReference type="SUPFAM" id="SSF51735">
    <property type="entry name" value="NAD(P)-binding Rossmann-fold domains"/>
    <property type="match status" value="1"/>
</dbReference>
<keyword evidence="4" id="KW-1185">Reference proteome</keyword>
<name>A0ABN2CF92_9ACTN</name>
<dbReference type="PANTHER" id="PTHR48079:SF6">
    <property type="entry name" value="NAD(P)-BINDING DOMAIN-CONTAINING PROTEIN-RELATED"/>
    <property type="match status" value="1"/>
</dbReference>
<dbReference type="InterPro" id="IPR036291">
    <property type="entry name" value="NAD(P)-bd_dom_sf"/>
</dbReference>
<reference evidence="3 4" key="1">
    <citation type="journal article" date="2019" name="Int. J. Syst. Evol. Microbiol.">
        <title>The Global Catalogue of Microorganisms (GCM) 10K type strain sequencing project: providing services to taxonomists for standard genome sequencing and annotation.</title>
        <authorList>
            <consortium name="The Broad Institute Genomics Platform"/>
            <consortium name="The Broad Institute Genome Sequencing Center for Infectious Disease"/>
            <person name="Wu L."/>
            <person name="Ma J."/>
        </authorList>
    </citation>
    <scope>NUCLEOTIDE SEQUENCE [LARGE SCALE GENOMIC DNA]</scope>
    <source>
        <strain evidence="3 4">JCM 15933</strain>
    </source>
</reference>
<dbReference type="InterPro" id="IPR001509">
    <property type="entry name" value="Epimerase_deHydtase"/>
</dbReference>
<accession>A0ABN2CF92</accession>
<feature type="region of interest" description="Disordered" evidence="1">
    <location>
        <begin position="329"/>
        <end position="360"/>
    </location>
</feature>
<sequence length="360" mass="38441">MRIVIVGATGNAGTALLRRLHQDGTHDLAGVARRLPGPAAGAPYTGVDWYQCDVGAKGATHRLEPVFANADAVVHLAWQIQPSHDRQVLRRTNVDGSRAVIGAAVRAGVPALVVASSVGVYAPGPKDRLVGEDWPKTGVAASSYSRDKVVVEGMLDTVERTDPWLRIVRVRPGLIFQRDAGTEIARYFLGPLAPTRLLRFGRLPIVPDNPRLRLQAVHADDVADAYARALTSDVRGAFNLATDPVLTPRVAAEHFHGRTVPVPGVLLRGGAALSWWLRLQPVDAGWVQLALSAPLMSSERATTELGWHPSVDAVAALRELVDGMAARAHTKSPPMSAGRLLPGRTGGLLRGRLPGTGNPY</sequence>
<protein>
    <submittedName>
        <fullName evidence="3">NAD-dependent epimerase/dehydratase family protein</fullName>
    </submittedName>
</protein>
<dbReference type="Gene3D" id="3.40.50.720">
    <property type="entry name" value="NAD(P)-binding Rossmann-like Domain"/>
    <property type="match status" value="1"/>
</dbReference>
<dbReference type="Proteomes" id="UP001501470">
    <property type="component" value="Unassembled WGS sequence"/>
</dbReference>
<feature type="domain" description="NAD-dependent epimerase/dehydratase" evidence="2">
    <location>
        <begin position="3"/>
        <end position="240"/>
    </location>
</feature>
<evidence type="ECO:0000313" key="4">
    <source>
        <dbReference type="Proteomes" id="UP001501470"/>
    </source>
</evidence>
<evidence type="ECO:0000256" key="1">
    <source>
        <dbReference type="SAM" id="MobiDB-lite"/>
    </source>
</evidence>